<dbReference type="PROSITE" id="PS00523">
    <property type="entry name" value="SULFATASE_1"/>
    <property type="match status" value="1"/>
</dbReference>
<protein>
    <submittedName>
        <fullName evidence="6">Arylsulfatase</fullName>
    </submittedName>
</protein>
<proteinExistence type="inferred from homology"/>
<dbReference type="GO" id="GO:0046872">
    <property type="term" value="F:metal ion binding"/>
    <property type="evidence" value="ECO:0007669"/>
    <property type="project" value="UniProtKB-KW"/>
</dbReference>
<dbReference type="InterPro" id="IPR017850">
    <property type="entry name" value="Alkaline_phosphatase_core_sf"/>
</dbReference>
<evidence type="ECO:0000256" key="4">
    <source>
        <dbReference type="ARBA" id="ARBA00022837"/>
    </source>
</evidence>
<evidence type="ECO:0000259" key="5">
    <source>
        <dbReference type="Pfam" id="PF00884"/>
    </source>
</evidence>
<dbReference type="Pfam" id="PF00884">
    <property type="entry name" value="Sulfatase"/>
    <property type="match status" value="1"/>
</dbReference>
<dbReference type="CDD" id="cd16025">
    <property type="entry name" value="PAS_like"/>
    <property type="match status" value="1"/>
</dbReference>
<keyword evidence="7" id="KW-1185">Reference proteome</keyword>
<gene>
    <name evidence="6" type="ORF">SAMN04488109_1578</name>
</gene>
<dbReference type="Gene3D" id="3.30.1120.10">
    <property type="match status" value="1"/>
</dbReference>
<dbReference type="AlphaFoldDB" id="A0A1M5M648"/>
<keyword evidence="3" id="KW-0378">Hydrolase</keyword>
<keyword evidence="4" id="KW-0106">Calcium</keyword>
<dbReference type="EMBL" id="FQWQ01000001">
    <property type="protein sequence ID" value="SHG72777.1"/>
    <property type="molecule type" value="Genomic_DNA"/>
</dbReference>
<reference evidence="6 7" key="1">
    <citation type="submission" date="2016-11" db="EMBL/GenBank/DDBJ databases">
        <authorList>
            <person name="Jaros S."/>
            <person name="Januszkiewicz K."/>
            <person name="Wedrychowicz H."/>
        </authorList>
    </citation>
    <scope>NUCLEOTIDE SEQUENCE [LARGE SCALE GENOMIC DNA]</scope>
    <source>
        <strain evidence="6 7">DSM 24574</strain>
    </source>
</reference>
<organism evidence="6 7">
    <name type="scientific">Chryseolinea serpens</name>
    <dbReference type="NCBI Taxonomy" id="947013"/>
    <lineage>
        <taxon>Bacteria</taxon>
        <taxon>Pseudomonadati</taxon>
        <taxon>Bacteroidota</taxon>
        <taxon>Cytophagia</taxon>
        <taxon>Cytophagales</taxon>
        <taxon>Fulvivirgaceae</taxon>
        <taxon>Chryseolinea</taxon>
    </lineage>
</organism>
<dbReference type="RefSeq" id="WP_143164808.1">
    <property type="nucleotide sequence ID" value="NZ_FQWQ01000001.1"/>
</dbReference>
<name>A0A1M5M648_9BACT</name>
<dbReference type="PANTHER" id="PTHR42693">
    <property type="entry name" value="ARYLSULFATASE FAMILY MEMBER"/>
    <property type="match status" value="1"/>
</dbReference>
<evidence type="ECO:0000313" key="6">
    <source>
        <dbReference type="EMBL" id="SHG72777.1"/>
    </source>
</evidence>
<dbReference type="PROSITE" id="PS51257">
    <property type="entry name" value="PROKAR_LIPOPROTEIN"/>
    <property type="match status" value="1"/>
</dbReference>
<dbReference type="Gene3D" id="3.40.720.10">
    <property type="entry name" value="Alkaline Phosphatase, subunit A"/>
    <property type="match status" value="1"/>
</dbReference>
<feature type="domain" description="Sulfatase N-terminal" evidence="5">
    <location>
        <begin position="72"/>
        <end position="480"/>
    </location>
</feature>
<dbReference type="PANTHER" id="PTHR42693:SF43">
    <property type="entry name" value="BLL2667 PROTEIN"/>
    <property type="match status" value="1"/>
</dbReference>
<keyword evidence="2" id="KW-0479">Metal-binding</keyword>
<dbReference type="InterPro" id="IPR024607">
    <property type="entry name" value="Sulfatase_CS"/>
</dbReference>
<evidence type="ECO:0000256" key="3">
    <source>
        <dbReference type="ARBA" id="ARBA00022801"/>
    </source>
</evidence>
<dbReference type="OrthoDB" id="9764377at2"/>
<dbReference type="STRING" id="947013.SAMN04488109_1578"/>
<evidence type="ECO:0000313" key="7">
    <source>
        <dbReference type="Proteomes" id="UP000184212"/>
    </source>
</evidence>
<dbReference type="SUPFAM" id="SSF53649">
    <property type="entry name" value="Alkaline phosphatase-like"/>
    <property type="match status" value="1"/>
</dbReference>
<comment type="similarity">
    <text evidence="1">Belongs to the sulfatase family.</text>
</comment>
<accession>A0A1M5M648</accession>
<dbReference type="GO" id="GO:0016787">
    <property type="term" value="F:hydrolase activity"/>
    <property type="evidence" value="ECO:0007669"/>
    <property type="project" value="UniProtKB-KW"/>
</dbReference>
<evidence type="ECO:0000256" key="2">
    <source>
        <dbReference type="ARBA" id="ARBA00022723"/>
    </source>
</evidence>
<dbReference type="InterPro" id="IPR050738">
    <property type="entry name" value="Sulfatase"/>
</dbReference>
<dbReference type="Proteomes" id="UP000184212">
    <property type="component" value="Unassembled WGS sequence"/>
</dbReference>
<dbReference type="InterPro" id="IPR000917">
    <property type="entry name" value="Sulfatase_N"/>
</dbReference>
<evidence type="ECO:0000256" key="1">
    <source>
        <dbReference type="ARBA" id="ARBA00008779"/>
    </source>
</evidence>
<sequence>MIKIDNRLRGVLMKPVRFLVVTFVLGACHSGNVTDPAAKTPSTDEFKGKIAKTFAESTEWWPEKKQAPKDAPNVVYFLIDDAGYGTSSAFGGLMETPTLDSLANHGLRYTNFHSTAICSPTRAALLTGRNSHSVHMGLFPVTATGFPGYDGILPADKAAIPQILRENNYNTYAVGKYHLTPINEITPVGPFDRWPLGIGFDHFYGWHLGHTDQFHPNLYEDNNVIDVEPNHKHVTTLLADKAIKYIANQRSLAPEKPFFLYFATGATHSPHQVEKSWSDPYKGKFDKGWDWYREEVLQRQKKLGVVPANAELPERNPKVPAWDSLSADEKKVYARYMEVYAGFMTHADHELGRVVNYLKEIGELDNTVIIAIVGDNGSSPSTQHGSLNPYISGLESDKQVAEALKNIDKFGTEQSFSDAPYGWTQATNTPFRQWKADANSEGGTHNGLILFYPRKIKTPGIRNQYGHVNDIAPTTVELVGAVVPETIKGVKQKPFEGTSLVYSIDDANAPSRHTVQYYEIKGKRAIYKDGWKASVYHVPGTDFAQDVWELHNLTEDFNERHDLAAKNPEKLKELQDAFDTEAYKYNVYPLNDGAKSGTRARSAFGKKDKIVLYNGVDQLLNFSGPQFLEQSFAITADVDLSTAKDQGVLFATGGAFDGLSLFVKDGKFQVAHNTGSKIAHLESKQTLPAGKVKLRFELTYVAPPEKSANTAPAGSEAIFVNDTKVAEREITVADIKYIASYKDGIDVGADLNSPVSDRYKVPFRFTGKLKSVTIEYK</sequence>